<evidence type="ECO:0000313" key="1">
    <source>
        <dbReference type="EMBL" id="QHT69509.1"/>
    </source>
</evidence>
<accession>A0A6C0GNA3</accession>
<dbReference type="EMBL" id="CP048222">
    <property type="protein sequence ID" value="QHT69509.1"/>
    <property type="molecule type" value="Genomic_DNA"/>
</dbReference>
<sequence>MSATRKILPLLIFWLTISVCGLAQNKSDFVVNKGEVVIQMIPLEERYRFPQFEPGEVYFRNNTFIKATLNYNLLYGEMQFINHQGDTLALKGEYRTKLITIGKHVFFYAYKTGYLEVVSSYPQVKLAKKQTMELTGSEVPLKSYSMDAPLITGLESYGSPGSVLKGEDWNLLELYTQKAPGDLYFEKKTTYIIIDKNDRFYEVTKATVLKLFPKHKKAIDAYINEYNPDFNLRNDVQGLLAFCSQLDAQ</sequence>
<dbReference type="AlphaFoldDB" id="A0A6C0GNA3"/>
<organism evidence="1 2">
    <name type="scientific">Rhodocytophaga rosea</name>
    <dbReference type="NCBI Taxonomy" id="2704465"/>
    <lineage>
        <taxon>Bacteria</taxon>
        <taxon>Pseudomonadati</taxon>
        <taxon>Bacteroidota</taxon>
        <taxon>Cytophagia</taxon>
        <taxon>Cytophagales</taxon>
        <taxon>Rhodocytophagaceae</taxon>
        <taxon>Rhodocytophaga</taxon>
    </lineage>
</organism>
<keyword evidence="2" id="KW-1185">Reference proteome</keyword>
<proteinExistence type="predicted"/>
<evidence type="ECO:0000313" key="2">
    <source>
        <dbReference type="Proteomes" id="UP000480178"/>
    </source>
</evidence>
<dbReference type="RefSeq" id="WP_162445498.1">
    <property type="nucleotide sequence ID" value="NZ_CP048222.1"/>
</dbReference>
<gene>
    <name evidence="1" type="ORF">GXP67_24120</name>
</gene>
<dbReference type="Proteomes" id="UP000480178">
    <property type="component" value="Chromosome"/>
</dbReference>
<name>A0A6C0GNA3_9BACT</name>
<dbReference type="KEGG" id="rhoz:GXP67_24120"/>
<reference evidence="1 2" key="1">
    <citation type="submission" date="2020-01" db="EMBL/GenBank/DDBJ databases">
        <authorList>
            <person name="Kim M.K."/>
        </authorList>
    </citation>
    <scope>NUCLEOTIDE SEQUENCE [LARGE SCALE GENOMIC DNA]</scope>
    <source>
        <strain evidence="1 2">172606-1</strain>
    </source>
</reference>
<protein>
    <submittedName>
        <fullName evidence="1">Uncharacterized protein</fullName>
    </submittedName>
</protein>